<dbReference type="InterPro" id="IPR050808">
    <property type="entry name" value="Phage_Integrase"/>
</dbReference>
<name>A0A4R0P0W6_9SPHI</name>
<dbReference type="Gene3D" id="1.10.443.10">
    <property type="entry name" value="Intergrase catalytic core"/>
    <property type="match status" value="1"/>
</dbReference>
<keyword evidence="2" id="KW-0229">DNA integration</keyword>
<keyword evidence="3" id="KW-0238">DNA-binding</keyword>
<evidence type="ECO:0000313" key="6">
    <source>
        <dbReference type="EMBL" id="TCD08575.1"/>
    </source>
</evidence>
<evidence type="ECO:0000256" key="4">
    <source>
        <dbReference type="ARBA" id="ARBA00023172"/>
    </source>
</evidence>
<dbReference type="Gene3D" id="1.10.150.130">
    <property type="match status" value="1"/>
</dbReference>
<dbReference type="AlphaFoldDB" id="A0A4R0P0W6"/>
<dbReference type="InterPro" id="IPR011010">
    <property type="entry name" value="DNA_brk_join_enz"/>
</dbReference>
<evidence type="ECO:0000259" key="5">
    <source>
        <dbReference type="PROSITE" id="PS51898"/>
    </source>
</evidence>
<keyword evidence="7" id="KW-1185">Reference proteome</keyword>
<dbReference type="InterPro" id="IPR002104">
    <property type="entry name" value="Integrase_catalytic"/>
</dbReference>
<evidence type="ECO:0000256" key="2">
    <source>
        <dbReference type="ARBA" id="ARBA00022908"/>
    </source>
</evidence>
<sequence length="410" mass="48129">MKKSNAKPRSENHFIKEWNRTEFNLSIPAKITHSNKPFIYFYWPNPDNYASVERARKGGIGGVKDTRISIKKKAVAAVEAVILMLGKGWNPFTNAYIDLGVQVDLTILSPISKCLDVWVEHRQERHDSGMIGNTAFKNNKIVVRHFKKWLEVKGFTDRKIGTFNSIDIDNFLGYKMNELKWGKVTYNTYRCDMCTFFSYLKKFKVVPENPVKESAKKNTRHDSSRFAIYEEQELQTVVRLMESDPGYFGLYVASKMLYLYNIRPVEMTRLQVMDVDWIKRTLTLPPQKTKNESEAIFQLNEEMYDLLEKLAGNARDENFIFGHRCKPSPVQIGEQYFTQKFRYFRIKYSISTKLKFYALKHSSNFYDLEDGASFYSIMEKNRHSSLQVTNDYIRNRLLKKIVKPTVNNRF</sequence>
<dbReference type="InterPro" id="IPR013762">
    <property type="entry name" value="Integrase-like_cat_sf"/>
</dbReference>
<dbReference type="GO" id="GO:0015074">
    <property type="term" value="P:DNA integration"/>
    <property type="evidence" value="ECO:0007669"/>
    <property type="project" value="UniProtKB-KW"/>
</dbReference>
<dbReference type="EMBL" id="SJSN01000008">
    <property type="protein sequence ID" value="TCD08575.1"/>
    <property type="molecule type" value="Genomic_DNA"/>
</dbReference>
<comment type="caution">
    <text evidence="6">The sequence shown here is derived from an EMBL/GenBank/DDBJ whole genome shotgun (WGS) entry which is preliminary data.</text>
</comment>
<keyword evidence="4" id="KW-0233">DNA recombination</keyword>
<accession>A0A4R0P0W6</accession>
<dbReference type="InterPro" id="IPR010998">
    <property type="entry name" value="Integrase_recombinase_N"/>
</dbReference>
<organism evidence="6 7">
    <name type="scientific">Pedobacter frigidisoli</name>
    <dbReference type="NCBI Taxonomy" id="2530455"/>
    <lineage>
        <taxon>Bacteria</taxon>
        <taxon>Pseudomonadati</taxon>
        <taxon>Bacteroidota</taxon>
        <taxon>Sphingobacteriia</taxon>
        <taxon>Sphingobacteriales</taxon>
        <taxon>Sphingobacteriaceae</taxon>
        <taxon>Pedobacter</taxon>
    </lineage>
</organism>
<gene>
    <name evidence="6" type="ORF">EZ449_12095</name>
</gene>
<evidence type="ECO:0000256" key="3">
    <source>
        <dbReference type="ARBA" id="ARBA00023125"/>
    </source>
</evidence>
<dbReference type="PROSITE" id="PS51898">
    <property type="entry name" value="TYR_RECOMBINASE"/>
    <property type="match status" value="1"/>
</dbReference>
<dbReference type="GO" id="GO:0003677">
    <property type="term" value="F:DNA binding"/>
    <property type="evidence" value="ECO:0007669"/>
    <property type="project" value="UniProtKB-KW"/>
</dbReference>
<dbReference type="PANTHER" id="PTHR30629:SF2">
    <property type="entry name" value="PROPHAGE INTEGRASE INTS-RELATED"/>
    <property type="match status" value="1"/>
</dbReference>
<dbReference type="OrthoDB" id="754840at2"/>
<proteinExistence type="inferred from homology"/>
<protein>
    <submittedName>
        <fullName evidence="6">Site-specific integrase</fullName>
    </submittedName>
</protein>
<feature type="domain" description="Tyr recombinase" evidence="5">
    <location>
        <begin position="225"/>
        <end position="407"/>
    </location>
</feature>
<dbReference type="PANTHER" id="PTHR30629">
    <property type="entry name" value="PROPHAGE INTEGRASE"/>
    <property type="match status" value="1"/>
</dbReference>
<comment type="similarity">
    <text evidence="1">Belongs to the 'phage' integrase family.</text>
</comment>
<reference evidence="6 7" key="1">
    <citation type="submission" date="2019-02" db="EMBL/GenBank/DDBJ databases">
        <title>Pedobacter sp. RP-3-11 sp. nov., isolated from Arctic soil.</title>
        <authorList>
            <person name="Dahal R.H."/>
        </authorList>
    </citation>
    <scope>NUCLEOTIDE SEQUENCE [LARGE SCALE GENOMIC DNA]</scope>
    <source>
        <strain evidence="6 7">RP-3-11</strain>
    </source>
</reference>
<evidence type="ECO:0000256" key="1">
    <source>
        <dbReference type="ARBA" id="ARBA00008857"/>
    </source>
</evidence>
<dbReference type="CDD" id="cd00397">
    <property type="entry name" value="DNA_BRE_C"/>
    <property type="match status" value="1"/>
</dbReference>
<dbReference type="GO" id="GO:0006310">
    <property type="term" value="P:DNA recombination"/>
    <property type="evidence" value="ECO:0007669"/>
    <property type="project" value="UniProtKB-KW"/>
</dbReference>
<dbReference type="SUPFAM" id="SSF56349">
    <property type="entry name" value="DNA breaking-rejoining enzymes"/>
    <property type="match status" value="1"/>
</dbReference>
<dbReference type="RefSeq" id="WP_131559040.1">
    <property type="nucleotide sequence ID" value="NZ_SJSN01000008.1"/>
</dbReference>
<evidence type="ECO:0000313" key="7">
    <source>
        <dbReference type="Proteomes" id="UP000291485"/>
    </source>
</evidence>
<dbReference type="Proteomes" id="UP000291485">
    <property type="component" value="Unassembled WGS sequence"/>
</dbReference>
<dbReference type="Pfam" id="PF00589">
    <property type="entry name" value="Phage_integrase"/>
    <property type="match status" value="1"/>
</dbReference>